<dbReference type="PANTHER" id="PTHR21240">
    <property type="entry name" value="2-AMINO-3-CARBOXYLMUCONATE-6-SEMIALDEHYDE DECARBOXYLASE"/>
    <property type="match status" value="1"/>
</dbReference>
<dbReference type="SUPFAM" id="SSF51556">
    <property type="entry name" value="Metallo-dependent hydrolases"/>
    <property type="match status" value="1"/>
</dbReference>
<dbReference type="GO" id="GO:0016787">
    <property type="term" value="F:hydrolase activity"/>
    <property type="evidence" value="ECO:0007669"/>
    <property type="project" value="UniProtKB-KW"/>
</dbReference>
<dbReference type="GO" id="GO:0019748">
    <property type="term" value="P:secondary metabolic process"/>
    <property type="evidence" value="ECO:0007669"/>
    <property type="project" value="TreeGrafter"/>
</dbReference>
<dbReference type="InterPro" id="IPR032466">
    <property type="entry name" value="Metal_Hydrolase"/>
</dbReference>
<comment type="caution">
    <text evidence="3">The sequence shown here is derived from an EMBL/GenBank/DDBJ whole genome shotgun (WGS) entry which is preliminary data.</text>
</comment>
<dbReference type="EMBL" id="WBMS02000003">
    <property type="protein sequence ID" value="MVZ99872.1"/>
    <property type="molecule type" value="Genomic_DNA"/>
</dbReference>
<evidence type="ECO:0000313" key="3">
    <source>
        <dbReference type="EMBL" id="MVZ99872.1"/>
    </source>
</evidence>
<keyword evidence="4" id="KW-1185">Reference proteome</keyword>
<dbReference type="Pfam" id="PF04909">
    <property type="entry name" value="Amidohydro_2"/>
    <property type="match status" value="1"/>
</dbReference>
<protein>
    <submittedName>
        <fullName evidence="3">Amidohydrolase family protein</fullName>
    </submittedName>
</protein>
<evidence type="ECO:0000313" key="4">
    <source>
        <dbReference type="Proteomes" id="UP000462055"/>
    </source>
</evidence>
<dbReference type="RefSeq" id="WP_151592066.1">
    <property type="nucleotide sequence ID" value="NZ_WBMS02000003.1"/>
</dbReference>
<dbReference type="PANTHER" id="PTHR21240:SF28">
    <property type="entry name" value="ISO-OROTATE DECARBOXYLASE (EUROFUNG)"/>
    <property type="match status" value="1"/>
</dbReference>
<dbReference type="InterPro" id="IPR006680">
    <property type="entry name" value="Amidohydro-rel"/>
</dbReference>
<proteinExistence type="predicted"/>
<sequence>MPLAEDVQLVSVDDHVIEPPGVWSDRLPAAMREEGPRIVDGPGHTQAWHYAGREYPIHLQGSPRTRIFRSDGTGEDFFARHYDDMVSGAYDVQARVRAMDEDGVAVQLPFPTFPRFAGTRFLEGEDRGLAALCVRAYNDWMLDEWCAAAPDRFIPTVIVPLWDPVASAGEIRRCAAKGARAVSMAENPAPLGLPSWWKTDHWAPMLHAIEETGLPLCMHIGTSGELVVPSEDSSEAVPISLCGLNSMASMAEIIFSGMLLRFPGLKIALSEGGSGWVPYLLERMDYTWKRTRVDVNRDMAPSELFARNFWTCFISDQFAVDVYEHIGVDKLMWESDYPHNDSEWPDSRNNLEKALAGVADSDAARIAESNARELFDFPRVTNG</sequence>
<reference evidence="3" key="1">
    <citation type="submission" date="2019-12" db="EMBL/GenBank/DDBJ databases">
        <title>Actinomadura physcomitrii sp. nov., a novel actinomycete isolated from moss [Physcomitrium sphaericum (Ludw) Fuernr].</title>
        <authorList>
            <person name="Zhuang X."/>
        </authorList>
    </citation>
    <scope>NUCLEOTIDE SEQUENCE [LARGE SCALE GENOMIC DNA]</scope>
    <source>
        <strain evidence="3">LD22</strain>
    </source>
</reference>
<dbReference type="GO" id="GO:0005737">
    <property type="term" value="C:cytoplasm"/>
    <property type="evidence" value="ECO:0007669"/>
    <property type="project" value="TreeGrafter"/>
</dbReference>
<dbReference type="Proteomes" id="UP000462055">
    <property type="component" value="Unassembled WGS sequence"/>
</dbReference>
<accession>A0A6I4M279</accession>
<dbReference type="GO" id="GO:0016831">
    <property type="term" value="F:carboxy-lyase activity"/>
    <property type="evidence" value="ECO:0007669"/>
    <property type="project" value="InterPro"/>
</dbReference>
<dbReference type="AlphaFoldDB" id="A0A6I4M279"/>
<name>A0A6I4M279_9ACTN</name>
<gene>
    <name evidence="3" type="ORF">F8568_005655</name>
</gene>
<organism evidence="3 4">
    <name type="scientific">Actinomadura physcomitrii</name>
    <dbReference type="NCBI Taxonomy" id="2650748"/>
    <lineage>
        <taxon>Bacteria</taxon>
        <taxon>Bacillati</taxon>
        <taxon>Actinomycetota</taxon>
        <taxon>Actinomycetes</taxon>
        <taxon>Streptosporangiales</taxon>
        <taxon>Thermomonosporaceae</taxon>
        <taxon>Actinomadura</taxon>
    </lineage>
</organism>
<evidence type="ECO:0000256" key="1">
    <source>
        <dbReference type="ARBA" id="ARBA00023239"/>
    </source>
</evidence>
<evidence type="ECO:0000259" key="2">
    <source>
        <dbReference type="Pfam" id="PF04909"/>
    </source>
</evidence>
<dbReference type="Gene3D" id="3.20.20.140">
    <property type="entry name" value="Metal-dependent hydrolases"/>
    <property type="match status" value="1"/>
</dbReference>
<feature type="domain" description="Amidohydrolase-related" evidence="2">
    <location>
        <begin position="88"/>
        <end position="377"/>
    </location>
</feature>
<keyword evidence="1" id="KW-0456">Lyase</keyword>
<dbReference type="InterPro" id="IPR032465">
    <property type="entry name" value="ACMSD"/>
</dbReference>